<dbReference type="AlphaFoldDB" id="A0AB39M9D9"/>
<evidence type="ECO:0000256" key="2">
    <source>
        <dbReference type="ARBA" id="ARBA00023125"/>
    </source>
</evidence>
<accession>A0AB39M9D9</accession>
<dbReference type="GO" id="GO:0003700">
    <property type="term" value="F:DNA-binding transcription factor activity"/>
    <property type="evidence" value="ECO:0007669"/>
    <property type="project" value="TreeGrafter"/>
</dbReference>
<dbReference type="PANTHER" id="PTHR30055:SF234">
    <property type="entry name" value="HTH-TYPE TRANSCRIPTIONAL REGULATOR BETI"/>
    <property type="match status" value="1"/>
</dbReference>
<sequence length="220" mass="23929">MKAGDGTVAERVRADSVRNRRLLLRAATEAFAECGVDVPMSEIAQRAGVAKGTVFRHFPTKDDLLVAIMMQLLDRLLGTADRLLRAADAGHALRDFMAHGIGLLAADRAFCEVIGRPSLQHAEVRDAIDRLCERAEDLTARAREQGAVRADITGTDVVLLLGGIHQTAQPLLDREPRAWQRFLEIAFDGLRARDSAVLPYPPPARLRVADPAGSPLPVTT</sequence>
<proteinExistence type="predicted"/>
<gene>
    <name evidence="6" type="ORF">AB5J58_20460</name>
</gene>
<dbReference type="PRINTS" id="PR00455">
    <property type="entry name" value="HTHTETR"/>
</dbReference>
<feature type="DNA-binding region" description="H-T-H motif" evidence="4">
    <location>
        <begin position="39"/>
        <end position="58"/>
    </location>
</feature>
<keyword evidence="1" id="KW-0805">Transcription regulation</keyword>
<evidence type="ECO:0000256" key="1">
    <source>
        <dbReference type="ARBA" id="ARBA00023015"/>
    </source>
</evidence>
<evidence type="ECO:0000256" key="4">
    <source>
        <dbReference type="PROSITE-ProRule" id="PRU00335"/>
    </source>
</evidence>
<feature type="domain" description="HTH tetR-type" evidence="5">
    <location>
        <begin position="17"/>
        <end position="76"/>
    </location>
</feature>
<dbReference type="Pfam" id="PF00440">
    <property type="entry name" value="TetR_N"/>
    <property type="match status" value="1"/>
</dbReference>
<protein>
    <submittedName>
        <fullName evidence="6">TetR/AcrR family transcriptional regulator</fullName>
    </submittedName>
</protein>
<keyword evidence="3" id="KW-0804">Transcription</keyword>
<dbReference type="RefSeq" id="WP_369188572.1">
    <property type="nucleotide sequence ID" value="NZ_CP163431.1"/>
</dbReference>
<dbReference type="InterPro" id="IPR001647">
    <property type="entry name" value="HTH_TetR"/>
</dbReference>
<dbReference type="Gene3D" id="1.10.357.10">
    <property type="entry name" value="Tetracycline Repressor, domain 2"/>
    <property type="match status" value="1"/>
</dbReference>
<dbReference type="SUPFAM" id="SSF46689">
    <property type="entry name" value="Homeodomain-like"/>
    <property type="match status" value="1"/>
</dbReference>
<dbReference type="PROSITE" id="PS50977">
    <property type="entry name" value="HTH_TETR_2"/>
    <property type="match status" value="1"/>
</dbReference>
<evidence type="ECO:0000313" key="6">
    <source>
        <dbReference type="EMBL" id="XDQ02435.1"/>
    </source>
</evidence>
<evidence type="ECO:0000256" key="3">
    <source>
        <dbReference type="ARBA" id="ARBA00023163"/>
    </source>
</evidence>
<dbReference type="PANTHER" id="PTHR30055">
    <property type="entry name" value="HTH-TYPE TRANSCRIPTIONAL REGULATOR RUTR"/>
    <property type="match status" value="1"/>
</dbReference>
<dbReference type="EMBL" id="CP163431">
    <property type="protein sequence ID" value="XDQ02435.1"/>
    <property type="molecule type" value="Genomic_DNA"/>
</dbReference>
<dbReference type="InterPro" id="IPR050109">
    <property type="entry name" value="HTH-type_TetR-like_transc_reg"/>
</dbReference>
<dbReference type="GO" id="GO:0000976">
    <property type="term" value="F:transcription cis-regulatory region binding"/>
    <property type="evidence" value="ECO:0007669"/>
    <property type="project" value="TreeGrafter"/>
</dbReference>
<name>A0AB39M9D9_9ACTN</name>
<dbReference type="InterPro" id="IPR009057">
    <property type="entry name" value="Homeodomain-like_sf"/>
</dbReference>
<keyword evidence="2 4" id="KW-0238">DNA-binding</keyword>
<dbReference type="Pfam" id="PF21597">
    <property type="entry name" value="TetR_C_43"/>
    <property type="match status" value="1"/>
</dbReference>
<reference evidence="6" key="1">
    <citation type="submission" date="2024-07" db="EMBL/GenBank/DDBJ databases">
        <authorList>
            <person name="Yu S.T."/>
        </authorList>
    </citation>
    <scope>NUCLEOTIDE SEQUENCE</scope>
    <source>
        <strain evidence="6">R08</strain>
    </source>
</reference>
<dbReference type="SUPFAM" id="SSF48498">
    <property type="entry name" value="Tetracyclin repressor-like, C-terminal domain"/>
    <property type="match status" value="1"/>
</dbReference>
<organism evidence="6">
    <name type="scientific">Streptomyces sp. R08</name>
    <dbReference type="NCBI Taxonomy" id="3238624"/>
    <lineage>
        <taxon>Bacteria</taxon>
        <taxon>Bacillati</taxon>
        <taxon>Actinomycetota</taxon>
        <taxon>Actinomycetes</taxon>
        <taxon>Kitasatosporales</taxon>
        <taxon>Streptomycetaceae</taxon>
        <taxon>Streptomyces</taxon>
    </lineage>
</organism>
<evidence type="ECO:0000259" key="5">
    <source>
        <dbReference type="PROSITE" id="PS50977"/>
    </source>
</evidence>
<dbReference type="InterPro" id="IPR036271">
    <property type="entry name" value="Tet_transcr_reg_TetR-rel_C_sf"/>
</dbReference>
<dbReference type="InterPro" id="IPR049445">
    <property type="entry name" value="TetR_SbtR-like_C"/>
</dbReference>